<dbReference type="Pfam" id="PF05133">
    <property type="entry name" value="SPP1_portal"/>
    <property type="match status" value="1"/>
</dbReference>
<reference evidence="1 2" key="1">
    <citation type="submission" date="2019-07" db="EMBL/GenBank/DDBJ databases">
        <authorList>
            <person name="Zhao L.H."/>
        </authorList>
    </citation>
    <scope>NUCLEOTIDE SEQUENCE [LARGE SCALE GENOMIC DNA]</scope>
    <source>
        <strain evidence="1 2">Co35</strain>
    </source>
</reference>
<accession>A0A554SP31</accession>
<protein>
    <submittedName>
        <fullName evidence="1">Phage portal protein</fullName>
    </submittedName>
</protein>
<comment type="caution">
    <text evidence="1">The sequence shown here is derived from an EMBL/GenBank/DDBJ whole genome shotgun (WGS) entry which is preliminary data.</text>
</comment>
<dbReference type="InterPro" id="IPR021145">
    <property type="entry name" value="Portal_protein_SPP1_Gp6-like"/>
</dbReference>
<dbReference type="EMBL" id="VLNT01000001">
    <property type="protein sequence ID" value="TSD68123.1"/>
    <property type="molecule type" value="Genomic_DNA"/>
</dbReference>
<name>A0A554SP31_9ACTN</name>
<dbReference type="Proteomes" id="UP000316988">
    <property type="component" value="Unassembled WGS sequence"/>
</dbReference>
<sequence>MALTDSEVETLNSLKRGQVKRYRKDLLHERYREGEARIEHLGMAIPPEMRRFMVYINWIDTLVTSHTDRQQVRSIVLPGEDEPDAALRSMWDASNMDTQLSMFSDDSWTYGRSFFSVGTNESNADFPIIRAENPMEMTAKVNIRTQQMDAAARFYRDPDTGQNKAVLYLPDVTIWVDRENGKWVEKDRDKHSLGVVPVIMHLHRRRSGRWVGKPGISILMPLVDSVTRTMTNMQFGQEAAGIPRIFLTGVAQGDFVDDKGNPIPRFEAYWNALYLLKKENAKAGTLTPADLKNFETAVMTNGKLASSLTKLPPDYFGITTANPSTEGAIRGTESRLVRSVEAFNAQVGDPVGWTMALALRFATGEWVEGNRVRVDWFDPATPTVAQRMDAVVKAKSQGILSREGAWDELGWSEARKDKERRYFAAERAESIDPATELITRDLAMNYADPA</sequence>
<evidence type="ECO:0000313" key="2">
    <source>
        <dbReference type="Proteomes" id="UP000316988"/>
    </source>
</evidence>
<organism evidence="1 2">
    <name type="scientific">Aeromicrobium piscarium</name>
    <dbReference type="NCBI Taxonomy" id="2590901"/>
    <lineage>
        <taxon>Bacteria</taxon>
        <taxon>Bacillati</taxon>
        <taxon>Actinomycetota</taxon>
        <taxon>Actinomycetes</taxon>
        <taxon>Propionibacteriales</taxon>
        <taxon>Nocardioidaceae</taxon>
        <taxon>Aeromicrobium</taxon>
    </lineage>
</organism>
<evidence type="ECO:0000313" key="1">
    <source>
        <dbReference type="EMBL" id="TSD68123.1"/>
    </source>
</evidence>
<keyword evidence="2" id="KW-1185">Reference proteome</keyword>
<gene>
    <name evidence="1" type="ORF">FNM00_00565</name>
</gene>
<proteinExistence type="predicted"/>
<dbReference type="RefSeq" id="WP_143911071.1">
    <property type="nucleotide sequence ID" value="NZ_VLNT01000001.1"/>
</dbReference>
<dbReference type="AlphaFoldDB" id="A0A554SP31"/>
<dbReference type="OrthoDB" id="1780383at2"/>